<keyword evidence="2 6" id="KW-0808">Transferase</keyword>
<reference evidence="7" key="1">
    <citation type="submission" date="2019-10" db="EMBL/GenBank/DDBJ databases">
        <title>Complete Genome Sequence of Bradyrhizobium betae type strain PL7HG1T.</title>
        <authorList>
            <person name="Bromfield E.S.P."/>
            <person name="Cloutier S."/>
        </authorList>
    </citation>
    <scope>NUCLEOTIDE SEQUENCE [LARGE SCALE GENOMIC DNA]</scope>
    <source>
        <strain evidence="7">PL7HG1</strain>
    </source>
</reference>
<accession>A0A5P6P901</accession>
<dbReference type="InterPro" id="IPR004839">
    <property type="entry name" value="Aminotransferase_I/II_large"/>
</dbReference>
<gene>
    <name evidence="6" type="ORF">F8237_22110</name>
</gene>
<dbReference type="GO" id="GO:0008483">
    <property type="term" value="F:transaminase activity"/>
    <property type="evidence" value="ECO:0007669"/>
    <property type="project" value="UniProtKB-KW"/>
</dbReference>
<feature type="domain" description="Aminotransferase class I/classII large" evidence="5">
    <location>
        <begin position="18"/>
        <end position="372"/>
    </location>
</feature>
<dbReference type="PANTHER" id="PTHR13693">
    <property type="entry name" value="CLASS II AMINOTRANSFERASE/8-AMINO-7-OXONONANOATE SYNTHASE"/>
    <property type="match status" value="1"/>
</dbReference>
<dbReference type="GO" id="GO:0030170">
    <property type="term" value="F:pyridoxal phosphate binding"/>
    <property type="evidence" value="ECO:0007669"/>
    <property type="project" value="InterPro"/>
</dbReference>
<dbReference type="EMBL" id="CP044543">
    <property type="protein sequence ID" value="QFI74859.1"/>
    <property type="molecule type" value="Genomic_DNA"/>
</dbReference>
<dbReference type="InterPro" id="IPR001917">
    <property type="entry name" value="Aminotrans_II_pyridoxalP_BS"/>
</dbReference>
<dbReference type="SUPFAM" id="SSF53383">
    <property type="entry name" value="PLP-dependent transferases"/>
    <property type="match status" value="1"/>
</dbReference>
<dbReference type="Gene3D" id="3.90.1150.10">
    <property type="entry name" value="Aspartate Aminotransferase, domain 1"/>
    <property type="match status" value="1"/>
</dbReference>
<dbReference type="InterPro" id="IPR015424">
    <property type="entry name" value="PyrdxlP-dep_Trfase"/>
</dbReference>
<dbReference type="InterPro" id="IPR015421">
    <property type="entry name" value="PyrdxlP-dep_Trfase_major"/>
</dbReference>
<dbReference type="Proteomes" id="UP000325641">
    <property type="component" value="Chromosome"/>
</dbReference>
<dbReference type="PROSITE" id="PS00599">
    <property type="entry name" value="AA_TRANSFER_CLASS_2"/>
    <property type="match status" value="1"/>
</dbReference>
<evidence type="ECO:0000313" key="7">
    <source>
        <dbReference type="Proteomes" id="UP000325641"/>
    </source>
</evidence>
<evidence type="ECO:0000256" key="1">
    <source>
        <dbReference type="ARBA" id="ARBA00001933"/>
    </source>
</evidence>
<evidence type="ECO:0000256" key="4">
    <source>
        <dbReference type="RuleBase" id="RU003693"/>
    </source>
</evidence>
<evidence type="ECO:0000256" key="3">
    <source>
        <dbReference type="ARBA" id="ARBA00022898"/>
    </source>
</evidence>
<name>A0A5P6P901_9BRAD</name>
<protein>
    <submittedName>
        <fullName evidence="6">Aminotransferase class I/II-fold pyridoxal phosphate-dependent enzyme</fullName>
    </submittedName>
</protein>
<dbReference type="KEGG" id="bbet:F8237_22110"/>
<organism evidence="6 7">
    <name type="scientific">Bradyrhizobium betae</name>
    <dbReference type="NCBI Taxonomy" id="244734"/>
    <lineage>
        <taxon>Bacteria</taxon>
        <taxon>Pseudomonadati</taxon>
        <taxon>Pseudomonadota</taxon>
        <taxon>Alphaproteobacteria</taxon>
        <taxon>Hyphomicrobiales</taxon>
        <taxon>Nitrobacteraceae</taxon>
        <taxon>Bradyrhizobium</taxon>
    </lineage>
</organism>
<proteinExistence type="inferred from homology"/>
<dbReference type="Pfam" id="PF00155">
    <property type="entry name" value="Aminotran_1_2"/>
    <property type="match status" value="1"/>
</dbReference>
<dbReference type="AlphaFoldDB" id="A0A5P6P901"/>
<comment type="cofactor">
    <cofactor evidence="1 4">
        <name>pyridoxal 5'-phosphate</name>
        <dbReference type="ChEBI" id="CHEBI:597326"/>
    </cofactor>
</comment>
<keyword evidence="3 4" id="KW-0663">Pyridoxal phosphate</keyword>
<evidence type="ECO:0000259" key="5">
    <source>
        <dbReference type="Pfam" id="PF00155"/>
    </source>
</evidence>
<comment type="similarity">
    <text evidence="4">Belongs to the class-II pyridoxal-phosphate-dependent aminotransferase family.</text>
</comment>
<dbReference type="InterPro" id="IPR050087">
    <property type="entry name" value="AON_synthase_class-II"/>
</dbReference>
<evidence type="ECO:0000313" key="6">
    <source>
        <dbReference type="EMBL" id="QFI74859.1"/>
    </source>
</evidence>
<dbReference type="Gene3D" id="3.40.640.10">
    <property type="entry name" value="Type I PLP-dependent aspartate aminotransferase-like (Major domain)"/>
    <property type="match status" value="1"/>
</dbReference>
<dbReference type="OrthoDB" id="9807157at2"/>
<dbReference type="InterPro" id="IPR015422">
    <property type="entry name" value="PyrdxlP-dep_Trfase_small"/>
</dbReference>
<keyword evidence="6" id="KW-0032">Aminotransferase</keyword>
<sequence length="393" mass="42501">MEVLSLPTPEFATSSGPLVSFSTNNYLGIAACARIKAAAKDAIDRYGVGNCESRLLSGNLSIYSDLEDRLAISKGLPKALLFATGYLANLGALSTLPRATLYARALGYDPSSVASYAYFSDQFNHVSIKEGIRASGASRFSYRHLDLDHLERSLRKSTATNKIIVTDGVFSQDGDIAPIPELLSLADRYDAFLYVDDAHGTGVLGRSGQGVLEHFGIVSDRIIYMGTLSKAYGAIGGFVAASPHIIEVLRLVSPAHGFTSAMPPDQIAAVETAMDIVADEPERRVRLWANQRYLLSKLDELCCAVVSRSTPIVPLLVRDEMAAVRLSSILRKMGIHVDAIKFPAVPLGSARIRIQLNACHTKMQIDNLIAALEQNKCLLRDGGKRLLHAEIGV</sequence>
<dbReference type="RefSeq" id="WP_151647863.1">
    <property type="nucleotide sequence ID" value="NZ_CP044543.1"/>
</dbReference>
<evidence type="ECO:0000256" key="2">
    <source>
        <dbReference type="ARBA" id="ARBA00022679"/>
    </source>
</evidence>